<dbReference type="AlphaFoldDB" id="A0AAP0LQU4"/>
<evidence type="ECO:0000256" key="2">
    <source>
        <dbReference type="SAM" id="SignalP"/>
    </source>
</evidence>
<organism evidence="3 4">
    <name type="scientific">Citrus x changshan-huyou</name>
    <dbReference type="NCBI Taxonomy" id="2935761"/>
    <lineage>
        <taxon>Eukaryota</taxon>
        <taxon>Viridiplantae</taxon>
        <taxon>Streptophyta</taxon>
        <taxon>Embryophyta</taxon>
        <taxon>Tracheophyta</taxon>
        <taxon>Spermatophyta</taxon>
        <taxon>Magnoliopsida</taxon>
        <taxon>eudicotyledons</taxon>
        <taxon>Gunneridae</taxon>
        <taxon>Pentapetalae</taxon>
        <taxon>rosids</taxon>
        <taxon>malvids</taxon>
        <taxon>Sapindales</taxon>
        <taxon>Rutaceae</taxon>
        <taxon>Aurantioideae</taxon>
        <taxon>Citrus</taxon>
    </lineage>
</organism>
<protein>
    <submittedName>
        <fullName evidence="3">Uncharacterized protein</fullName>
    </submittedName>
</protein>
<sequence>MANLKQKLFMFLALVLLLITATSTLANACHCHPPHGSIDPSNSVSAESSSESKFPTKPTQAETVEDKCKSPPPKPPGHE</sequence>
<feature type="chain" id="PRO_5042924985" evidence="2">
    <location>
        <begin position="27"/>
        <end position="79"/>
    </location>
</feature>
<proteinExistence type="predicted"/>
<feature type="compositionally biased region" description="Pro residues" evidence="1">
    <location>
        <begin position="70"/>
        <end position="79"/>
    </location>
</feature>
<accession>A0AAP0LQU4</accession>
<feature type="region of interest" description="Disordered" evidence="1">
    <location>
        <begin position="31"/>
        <end position="79"/>
    </location>
</feature>
<dbReference type="EMBL" id="JBCGBO010000024">
    <property type="protein sequence ID" value="KAK9182844.1"/>
    <property type="molecule type" value="Genomic_DNA"/>
</dbReference>
<keyword evidence="2" id="KW-0732">Signal</keyword>
<reference evidence="3 4" key="1">
    <citation type="submission" date="2024-05" db="EMBL/GenBank/DDBJ databases">
        <title>Haplotype-resolved chromosome-level genome assembly of Huyou (Citrus changshanensis).</title>
        <authorList>
            <person name="Miao C."/>
            <person name="Chen W."/>
            <person name="Wu Y."/>
            <person name="Wang L."/>
            <person name="Zhao S."/>
            <person name="Grierson D."/>
            <person name="Xu C."/>
            <person name="Chen K."/>
        </authorList>
    </citation>
    <scope>NUCLEOTIDE SEQUENCE [LARGE SCALE GENOMIC DNA]</scope>
    <source>
        <strain evidence="3">01-14</strain>
        <tissue evidence="3">Leaf</tissue>
    </source>
</reference>
<feature type="signal peptide" evidence="2">
    <location>
        <begin position="1"/>
        <end position="26"/>
    </location>
</feature>
<keyword evidence="4" id="KW-1185">Reference proteome</keyword>
<evidence type="ECO:0000313" key="4">
    <source>
        <dbReference type="Proteomes" id="UP001428341"/>
    </source>
</evidence>
<feature type="compositionally biased region" description="Low complexity" evidence="1">
    <location>
        <begin position="41"/>
        <end position="52"/>
    </location>
</feature>
<dbReference type="Proteomes" id="UP001428341">
    <property type="component" value="Unassembled WGS sequence"/>
</dbReference>
<evidence type="ECO:0000313" key="3">
    <source>
        <dbReference type="EMBL" id="KAK9182844.1"/>
    </source>
</evidence>
<gene>
    <name evidence="3" type="ORF">WN944_025992</name>
</gene>
<comment type="caution">
    <text evidence="3">The sequence shown here is derived from an EMBL/GenBank/DDBJ whole genome shotgun (WGS) entry which is preliminary data.</text>
</comment>
<name>A0AAP0LQU4_9ROSI</name>
<evidence type="ECO:0000256" key="1">
    <source>
        <dbReference type="SAM" id="MobiDB-lite"/>
    </source>
</evidence>